<sequence length="254" mass="28110">MSELPGEPLSRRDRVRADTLREIRQTARRVLVDQGVDGLALRAVAREMGMTAPALYRYFDSREDLVEHVVADLYDELIDDLAAVRDATDPATPGARLISVSRAFRGWATAHHAEFGLLFGSAGERVLAPDDQRGPGERPPQVAGRRFGGVFGELVAQIYLERGFPVPDEADLDPALQEQLRAWCAKLPVSLPLGVMHVFLSCWIRLYGMVCMEVFGHLRFALDDAGPMFESELQALSAVLGVADEYRPPAEQRP</sequence>
<keyword evidence="3" id="KW-0804">Transcription</keyword>
<dbReference type="PANTHER" id="PTHR30055:SF243">
    <property type="entry name" value="HTH-TYPE TRANSCRIPTIONAL REGULATOR RV1816"/>
    <property type="match status" value="1"/>
</dbReference>
<dbReference type="InterPro" id="IPR036271">
    <property type="entry name" value="Tet_transcr_reg_TetR-rel_C_sf"/>
</dbReference>
<dbReference type="InterPro" id="IPR009057">
    <property type="entry name" value="Homeodomain-like_sf"/>
</dbReference>
<dbReference type="SUPFAM" id="SSF46689">
    <property type="entry name" value="Homeodomain-like"/>
    <property type="match status" value="1"/>
</dbReference>
<protein>
    <submittedName>
        <fullName evidence="6">TetR family transcriptional regulator</fullName>
    </submittedName>
</protein>
<dbReference type="PROSITE" id="PS50977">
    <property type="entry name" value="HTH_TETR_2"/>
    <property type="match status" value="1"/>
</dbReference>
<gene>
    <name evidence="6" type="ORF">FHU33_1593</name>
</gene>
<dbReference type="AlphaFoldDB" id="A0A543PDN2"/>
<dbReference type="Proteomes" id="UP000319865">
    <property type="component" value="Unassembled WGS sequence"/>
</dbReference>
<feature type="domain" description="HTH tetR-type" evidence="5">
    <location>
        <begin position="17"/>
        <end position="77"/>
    </location>
</feature>
<dbReference type="SUPFAM" id="SSF48498">
    <property type="entry name" value="Tetracyclin repressor-like, C-terminal domain"/>
    <property type="match status" value="1"/>
</dbReference>
<evidence type="ECO:0000256" key="4">
    <source>
        <dbReference type="PROSITE-ProRule" id="PRU00335"/>
    </source>
</evidence>
<evidence type="ECO:0000313" key="6">
    <source>
        <dbReference type="EMBL" id="TQN42198.1"/>
    </source>
</evidence>
<dbReference type="OrthoDB" id="3210322at2"/>
<dbReference type="InterPro" id="IPR001647">
    <property type="entry name" value="HTH_TetR"/>
</dbReference>
<dbReference type="Pfam" id="PF00440">
    <property type="entry name" value="TetR_N"/>
    <property type="match status" value="1"/>
</dbReference>
<evidence type="ECO:0000259" key="5">
    <source>
        <dbReference type="PROSITE" id="PS50977"/>
    </source>
</evidence>
<dbReference type="RefSeq" id="WP_142024847.1">
    <property type="nucleotide sequence ID" value="NZ_VFQE01000001.1"/>
</dbReference>
<dbReference type="Pfam" id="PF13305">
    <property type="entry name" value="TetR_C_33"/>
    <property type="match status" value="1"/>
</dbReference>
<dbReference type="InterPro" id="IPR025996">
    <property type="entry name" value="MT1864/Rv1816-like_C"/>
</dbReference>
<evidence type="ECO:0000313" key="7">
    <source>
        <dbReference type="Proteomes" id="UP000319865"/>
    </source>
</evidence>
<dbReference type="PANTHER" id="PTHR30055">
    <property type="entry name" value="HTH-TYPE TRANSCRIPTIONAL REGULATOR RUTR"/>
    <property type="match status" value="1"/>
</dbReference>
<evidence type="ECO:0000256" key="3">
    <source>
        <dbReference type="ARBA" id="ARBA00023163"/>
    </source>
</evidence>
<proteinExistence type="predicted"/>
<comment type="caution">
    <text evidence="6">The sequence shown here is derived from an EMBL/GenBank/DDBJ whole genome shotgun (WGS) entry which is preliminary data.</text>
</comment>
<dbReference type="GO" id="GO:0003700">
    <property type="term" value="F:DNA-binding transcription factor activity"/>
    <property type="evidence" value="ECO:0007669"/>
    <property type="project" value="TreeGrafter"/>
</dbReference>
<dbReference type="EMBL" id="VFQE01000001">
    <property type="protein sequence ID" value="TQN42198.1"/>
    <property type="molecule type" value="Genomic_DNA"/>
</dbReference>
<keyword evidence="7" id="KW-1185">Reference proteome</keyword>
<dbReference type="GO" id="GO:0000976">
    <property type="term" value="F:transcription cis-regulatory region binding"/>
    <property type="evidence" value="ECO:0007669"/>
    <property type="project" value="TreeGrafter"/>
</dbReference>
<reference evidence="6 7" key="1">
    <citation type="submission" date="2019-06" db="EMBL/GenBank/DDBJ databases">
        <title>Sequencing the genomes of 1000 actinobacteria strains.</title>
        <authorList>
            <person name="Klenk H.-P."/>
        </authorList>
    </citation>
    <scope>NUCLEOTIDE SEQUENCE [LARGE SCALE GENOMIC DNA]</scope>
    <source>
        <strain evidence="6 7">DSM 46837</strain>
    </source>
</reference>
<dbReference type="Gene3D" id="1.10.357.10">
    <property type="entry name" value="Tetracycline Repressor, domain 2"/>
    <property type="match status" value="1"/>
</dbReference>
<name>A0A543PDN2_9ACTN</name>
<organism evidence="6 7">
    <name type="scientific">Blastococcus colisei</name>
    <dbReference type="NCBI Taxonomy" id="1564162"/>
    <lineage>
        <taxon>Bacteria</taxon>
        <taxon>Bacillati</taxon>
        <taxon>Actinomycetota</taxon>
        <taxon>Actinomycetes</taxon>
        <taxon>Geodermatophilales</taxon>
        <taxon>Geodermatophilaceae</taxon>
        <taxon>Blastococcus</taxon>
    </lineage>
</organism>
<feature type="DNA-binding region" description="H-T-H motif" evidence="4">
    <location>
        <begin position="40"/>
        <end position="59"/>
    </location>
</feature>
<dbReference type="PRINTS" id="PR00455">
    <property type="entry name" value="HTHTETR"/>
</dbReference>
<evidence type="ECO:0000256" key="2">
    <source>
        <dbReference type="ARBA" id="ARBA00023125"/>
    </source>
</evidence>
<accession>A0A543PDN2</accession>
<dbReference type="InterPro" id="IPR050109">
    <property type="entry name" value="HTH-type_TetR-like_transc_reg"/>
</dbReference>
<keyword evidence="1" id="KW-0805">Transcription regulation</keyword>
<evidence type="ECO:0000256" key="1">
    <source>
        <dbReference type="ARBA" id="ARBA00023015"/>
    </source>
</evidence>
<keyword evidence="2 4" id="KW-0238">DNA-binding</keyword>